<evidence type="ECO:0000256" key="2">
    <source>
        <dbReference type="SAM" id="Phobius"/>
    </source>
</evidence>
<feature type="transmembrane region" description="Helical" evidence="2">
    <location>
        <begin position="34"/>
        <end position="54"/>
    </location>
</feature>
<dbReference type="RefSeq" id="WP_235120316.1">
    <property type="nucleotide sequence ID" value="NZ_CP090978.1"/>
</dbReference>
<evidence type="ECO:0000256" key="1">
    <source>
        <dbReference type="SAM" id="MobiDB-lite"/>
    </source>
</evidence>
<dbReference type="Proteomes" id="UP001649230">
    <property type="component" value="Chromosome"/>
</dbReference>
<feature type="region of interest" description="Disordered" evidence="1">
    <location>
        <begin position="201"/>
        <end position="223"/>
    </location>
</feature>
<proteinExistence type="predicted"/>
<dbReference type="EMBL" id="CP090978">
    <property type="protein sequence ID" value="UJF33925.1"/>
    <property type="molecule type" value="Genomic_DNA"/>
</dbReference>
<feature type="transmembrane region" description="Helical" evidence="2">
    <location>
        <begin position="127"/>
        <end position="144"/>
    </location>
</feature>
<feature type="transmembrane region" description="Helical" evidence="2">
    <location>
        <begin position="6"/>
        <end position="22"/>
    </location>
</feature>
<feature type="transmembrane region" description="Helical" evidence="2">
    <location>
        <begin position="66"/>
        <end position="85"/>
    </location>
</feature>
<keyword evidence="2" id="KW-0812">Transmembrane</keyword>
<reference evidence="3 4" key="1">
    <citation type="journal article" date="2024" name="Int. J. Syst. Evol. Microbiol.">
        <title>Paenibacillus hexagrammi sp. nov., a novel bacterium isolated from the gut content of Hexagrammos agrammus.</title>
        <authorList>
            <person name="Jung H.K."/>
            <person name="Kim D.G."/>
            <person name="Zin H."/>
            <person name="Park J."/>
            <person name="Jung H."/>
            <person name="Kim Y.O."/>
            <person name="Kong H.J."/>
            <person name="Kim J.W."/>
            <person name="Kim Y.S."/>
        </authorList>
    </citation>
    <scope>NUCLEOTIDE SEQUENCE [LARGE SCALE GENOMIC DNA]</scope>
    <source>
        <strain evidence="3 4">YPD9-1</strain>
    </source>
</reference>
<evidence type="ECO:0000313" key="4">
    <source>
        <dbReference type="Proteomes" id="UP001649230"/>
    </source>
</evidence>
<keyword evidence="2" id="KW-0472">Membrane</keyword>
<keyword evidence="2" id="KW-1133">Transmembrane helix</keyword>
<keyword evidence="4" id="KW-1185">Reference proteome</keyword>
<feature type="transmembrane region" description="Helical" evidence="2">
    <location>
        <begin position="92"/>
        <end position="115"/>
    </location>
</feature>
<gene>
    <name evidence="3" type="ORF">L0M14_01320</name>
</gene>
<protein>
    <submittedName>
        <fullName evidence="3">Uncharacterized protein</fullName>
    </submittedName>
</protein>
<organism evidence="3 4">
    <name type="scientific">Paenibacillus hexagrammi</name>
    <dbReference type="NCBI Taxonomy" id="2908839"/>
    <lineage>
        <taxon>Bacteria</taxon>
        <taxon>Bacillati</taxon>
        <taxon>Bacillota</taxon>
        <taxon>Bacilli</taxon>
        <taxon>Bacillales</taxon>
        <taxon>Paenibacillaceae</taxon>
        <taxon>Paenibacillus</taxon>
    </lineage>
</organism>
<name>A0ABY3SLD2_9BACL</name>
<sequence length="223" mass="25880">MYAKVLMWGMLLIPWISLFFLKPASIRRFMPVSILGALLVTIVFEIAHAFRWWTIFDKATIVPWGYITNTAYTYGFFLIGTLWIFKLTYHRFWLFIVTDLVINGGFQFVVDPLFVRAGFYRLDNIRHWQIFLLMTGIGLMLYLYQMWQEGSISREVKNQDDPYELTAIASGKGEIMSCTPGHDNSKKEGFPPLLCINAARPASPCTPSRKRRRRASRSDWSDA</sequence>
<evidence type="ECO:0000313" key="3">
    <source>
        <dbReference type="EMBL" id="UJF33925.1"/>
    </source>
</evidence>
<accession>A0ABY3SLD2</accession>